<feature type="active site" description="Acyl-ester intermediate" evidence="13">
    <location>
        <position position="62"/>
    </location>
</feature>
<dbReference type="InterPro" id="IPR012907">
    <property type="entry name" value="Peptidase_S11_C"/>
</dbReference>
<dbReference type="Proteomes" id="UP000315498">
    <property type="component" value="Unassembled WGS sequence"/>
</dbReference>
<dbReference type="Gene3D" id="2.60.410.10">
    <property type="entry name" value="D-Ala-D-Ala carboxypeptidase, C-terminal domain"/>
    <property type="match status" value="1"/>
</dbReference>
<dbReference type="AlphaFoldDB" id="A0A520MVS7"/>
<evidence type="ECO:0000256" key="7">
    <source>
        <dbReference type="ARBA" id="ARBA00022729"/>
    </source>
</evidence>
<keyword evidence="11" id="KW-0961">Cell wall biogenesis/degradation</keyword>
<dbReference type="UniPathway" id="UPA00219"/>
<feature type="domain" description="Peptidase S11 D-Ala-D-Ala carboxypeptidase A C-terminal" evidence="17">
    <location>
        <begin position="276"/>
        <end position="366"/>
    </location>
</feature>
<dbReference type="GO" id="GO:0006508">
    <property type="term" value="P:proteolysis"/>
    <property type="evidence" value="ECO:0007669"/>
    <property type="project" value="UniProtKB-KW"/>
</dbReference>
<name>A0A520MVS7_9GAMM</name>
<comment type="pathway">
    <text evidence="2">Cell wall biogenesis; peptidoglycan biosynthesis.</text>
</comment>
<evidence type="ECO:0000256" key="3">
    <source>
        <dbReference type="ARBA" id="ARBA00007164"/>
    </source>
</evidence>
<comment type="similarity">
    <text evidence="3 15">Belongs to the peptidase S11 family.</text>
</comment>
<dbReference type="InterPro" id="IPR015956">
    <property type="entry name" value="Peniciliin-bd_prot_C_sf"/>
</dbReference>
<evidence type="ECO:0000256" key="6">
    <source>
        <dbReference type="ARBA" id="ARBA00022670"/>
    </source>
</evidence>
<evidence type="ECO:0000313" key="19">
    <source>
        <dbReference type="Proteomes" id="UP000315498"/>
    </source>
</evidence>
<dbReference type="EC" id="3.4.16.4" evidence="4"/>
<proteinExistence type="inferred from homology"/>
<dbReference type="SUPFAM" id="SSF69189">
    <property type="entry name" value="Penicillin-binding protein associated domain"/>
    <property type="match status" value="1"/>
</dbReference>
<dbReference type="EMBL" id="SHBG01000006">
    <property type="protein sequence ID" value="RZO25338.1"/>
    <property type="molecule type" value="Genomic_DNA"/>
</dbReference>
<evidence type="ECO:0000256" key="13">
    <source>
        <dbReference type="PIRSR" id="PIRSR618044-1"/>
    </source>
</evidence>
<evidence type="ECO:0000313" key="18">
    <source>
        <dbReference type="EMBL" id="RZO25338.1"/>
    </source>
</evidence>
<comment type="caution">
    <text evidence="18">The sequence shown here is derived from an EMBL/GenBank/DDBJ whole genome shotgun (WGS) entry which is preliminary data.</text>
</comment>
<evidence type="ECO:0000256" key="10">
    <source>
        <dbReference type="ARBA" id="ARBA00022984"/>
    </source>
</evidence>
<dbReference type="SMART" id="SM00936">
    <property type="entry name" value="PBP5_C"/>
    <property type="match status" value="1"/>
</dbReference>
<keyword evidence="8" id="KW-0378">Hydrolase</keyword>
<reference evidence="18 19" key="1">
    <citation type="submission" date="2019-02" db="EMBL/GenBank/DDBJ databases">
        <title>Prokaryotic population dynamics and viral predation in marine succession experiment using metagenomics: the confinement effect.</title>
        <authorList>
            <person name="Haro-Moreno J.M."/>
            <person name="Rodriguez-Valera F."/>
            <person name="Lopez-Perez M."/>
        </authorList>
    </citation>
    <scope>NUCLEOTIDE SEQUENCE [LARGE SCALE GENOMIC DNA]</scope>
    <source>
        <strain evidence="18">MED-G161</strain>
    </source>
</reference>
<dbReference type="Gene3D" id="3.40.710.10">
    <property type="entry name" value="DD-peptidase/beta-lactamase superfamily"/>
    <property type="match status" value="1"/>
</dbReference>
<feature type="active site" description="Proton acceptor" evidence="13">
    <location>
        <position position="65"/>
    </location>
</feature>
<keyword evidence="10" id="KW-0573">Peptidoglycan synthesis</keyword>
<evidence type="ECO:0000256" key="8">
    <source>
        <dbReference type="ARBA" id="ARBA00022801"/>
    </source>
</evidence>
<gene>
    <name evidence="18" type="ORF">EVA94_01085</name>
</gene>
<comment type="catalytic activity">
    <reaction evidence="12">
        <text>Preferential cleavage: (Ac)2-L-Lys-D-Ala-|-D-Ala. Also transpeptidation of peptidyl-alanyl moieties that are N-acyl substituents of D-alanine.</text>
        <dbReference type="EC" id="3.4.16.4"/>
    </reaction>
</comment>
<evidence type="ECO:0000256" key="5">
    <source>
        <dbReference type="ARBA" id="ARBA00022645"/>
    </source>
</evidence>
<evidence type="ECO:0000259" key="17">
    <source>
        <dbReference type="SMART" id="SM00936"/>
    </source>
</evidence>
<dbReference type="InterPro" id="IPR018044">
    <property type="entry name" value="Peptidase_S11"/>
</dbReference>
<feature type="active site" evidence="13">
    <location>
        <position position="122"/>
    </location>
</feature>
<dbReference type="InterPro" id="IPR001967">
    <property type="entry name" value="Peptidase_S11_N"/>
</dbReference>
<dbReference type="InterPro" id="IPR037167">
    <property type="entry name" value="Peptidase_S11_C_sf"/>
</dbReference>
<evidence type="ECO:0000256" key="1">
    <source>
        <dbReference type="ARBA" id="ARBA00003217"/>
    </source>
</evidence>
<dbReference type="InterPro" id="IPR012338">
    <property type="entry name" value="Beta-lactam/transpept-like"/>
</dbReference>
<dbReference type="GO" id="GO:0009002">
    <property type="term" value="F:serine-type D-Ala-D-Ala carboxypeptidase activity"/>
    <property type="evidence" value="ECO:0007669"/>
    <property type="project" value="UniProtKB-EC"/>
</dbReference>
<keyword evidence="5 18" id="KW-0121">Carboxypeptidase</keyword>
<evidence type="ECO:0000256" key="16">
    <source>
        <dbReference type="SAM" id="SignalP"/>
    </source>
</evidence>
<evidence type="ECO:0000256" key="4">
    <source>
        <dbReference type="ARBA" id="ARBA00012448"/>
    </source>
</evidence>
<protein>
    <recommendedName>
        <fullName evidence="4">serine-type D-Ala-D-Ala carboxypeptidase</fullName>
        <ecNumber evidence="4">3.4.16.4</ecNumber>
    </recommendedName>
</protein>
<feature type="signal peptide" evidence="16">
    <location>
        <begin position="1"/>
        <end position="23"/>
    </location>
</feature>
<dbReference type="PRINTS" id="PR00725">
    <property type="entry name" value="DADACBPTASE1"/>
</dbReference>
<dbReference type="Pfam" id="PF07943">
    <property type="entry name" value="PBP5_C"/>
    <property type="match status" value="1"/>
</dbReference>
<evidence type="ECO:0000256" key="9">
    <source>
        <dbReference type="ARBA" id="ARBA00022960"/>
    </source>
</evidence>
<keyword evidence="7 16" id="KW-0732">Signal</keyword>
<evidence type="ECO:0000256" key="15">
    <source>
        <dbReference type="RuleBase" id="RU004016"/>
    </source>
</evidence>
<comment type="function">
    <text evidence="1">Removes C-terminal D-alanyl residues from sugar-peptide cell wall precursors.</text>
</comment>
<dbReference type="PANTHER" id="PTHR21581:SF6">
    <property type="entry name" value="TRAFFICKING PROTEIN PARTICLE COMPLEX SUBUNIT 12"/>
    <property type="match status" value="1"/>
</dbReference>
<feature type="chain" id="PRO_5022242463" description="serine-type D-Ala-D-Ala carboxypeptidase" evidence="16">
    <location>
        <begin position="24"/>
        <end position="388"/>
    </location>
</feature>
<evidence type="ECO:0000256" key="11">
    <source>
        <dbReference type="ARBA" id="ARBA00023316"/>
    </source>
</evidence>
<dbReference type="GO" id="GO:0009252">
    <property type="term" value="P:peptidoglycan biosynthetic process"/>
    <property type="evidence" value="ECO:0007669"/>
    <property type="project" value="UniProtKB-UniPathway"/>
</dbReference>
<dbReference type="GO" id="GO:0071555">
    <property type="term" value="P:cell wall organization"/>
    <property type="evidence" value="ECO:0007669"/>
    <property type="project" value="UniProtKB-KW"/>
</dbReference>
<evidence type="ECO:0000256" key="14">
    <source>
        <dbReference type="PIRSR" id="PIRSR618044-2"/>
    </source>
</evidence>
<dbReference type="SUPFAM" id="SSF56601">
    <property type="entry name" value="beta-lactamase/transpeptidase-like"/>
    <property type="match status" value="1"/>
</dbReference>
<keyword evidence="9" id="KW-0133">Cell shape</keyword>
<organism evidence="18 19">
    <name type="scientific">SAR86 cluster bacterium</name>
    <dbReference type="NCBI Taxonomy" id="2030880"/>
    <lineage>
        <taxon>Bacteria</taxon>
        <taxon>Pseudomonadati</taxon>
        <taxon>Pseudomonadota</taxon>
        <taxon>Gammaproteobacteria</taxon>
        <taxon>SAR86 cluster</taxon>
    </lineage>
</organism>
<dbReference type="Pfam" id="PF00768">
    <property type="entry name" value="Peptidase_S11"/>
    <property type="match status" value="1"/>
</dbReference>
<feature type="binding site" evidence="14">
    <location>
        <position position="226"/>
    </location>
    <ligand>
        <name>substrate</name>
    </ligand>
</feature>
<sequence length="388" mass="42916">MKKILQYSLALALTVSASNFILAQSFVPNAPDLNLKSYILIEPETNTIIAESNSDGLIEPASMTKVMTAYVVADQIQNDLINLEDEVLISERAWKMGGSKMFIEVGKRVNILDLLKGIIIQSGNDASVAIAEYVGGTEDGFVDLMNSYAGALGMESTYFRNSTGLPDDEHLTSSRDLAILTTNFMTNYPDIYALFKEKEFEYGGITGNKYNRNKLLWRDESSDGVKTGYTSSAGYCLIGSAKRGSMRLITVVAGSDSANNSFADTQRLLEYGFRFYATQKYFDANKEYTIAKIWGGKEDNISLGVDKDISVTLPRTNFKDIKVNYNVKNNVQAPIKKGDVLGSLEIVSKNEVVLTSDLIALNDVDAKGFFGRLWSKFILWIMSLFGMV</sequence>
<evidence type="ECO:0000256" key="2">
    <source>
        <dbReference type="ARBA" id="ARBA00004752"/>
    </source>
</evidence>
<evidence type="ECO:0000256" key="12">
    <source>
        <dbReference type="ARBA" id="ARBA00034000"/>
    </source>
</evidence>
<accession>A0A520MVS7</accession>
<dbReference type="GO" id="GO:0008360">
    <property type="term" value="P:regulation of cell shape"/>
    <property type="evidence" value="ECO:0007669"/>
    <property type="project" value="UniProtKB-KW"/>
</dbReference>
<dbReference type="PANTHER" id="PTHR21581">
    <property type="entry name" value="D-ALANYL-D-ALANINE CARBOXYPEPTIDASE"/>
    <property type="match status" value="1"/>
</dbReference>
<keyword evidence="6" id="KW-0645">Protease</keyword>